<evidence type="ECO:0000313" key="2">
    <source>
        <dbReference type="EMBL" id="KAG5522563.1"/>
    </source>
</evidence>
<evidence type="ECO:0000313" key="3">
    <source>
        <dbReference type="Proteomes" id="UP000823749"/>
    </source>
</evidence>
<reference evidence="2" key="1">
    <citation type="submission" date="2020-08" db="EMBL/GenBank/DDBJ databases">
        <title>Plant Genome Project.</title>
        <authorList>
            <person name="Zhang R.-G."/>
        </authorList>
    </citation>
    <scope>NUCLEOTIDE SEQUENCE</scope>
    <source>
        <strain evidence="2">WSP0</strain>
        <tissue evidence="2">Leaf</tissue>
    </source>
</reference>
<dbReference type="Proteomes" id="UP000823749">
    <property type="component" value="Chromosome 12"/>
</dbReference>
<dbReference type="AlphaFoldDB" id="A0AAV6I1I6"/>
<feature type="region of interest" description="Disordered" evidence="1">
    <location>
        <begin position="109"/>
        <end position="150"/>
    </location>
</feature>
<dbReference type="EMBL" id="JACTNZ010000012">
    <property type="protein sequence ID" value="KAG5522563.1"/>
    <property type="molecule type" value="Genomic_DNA"/>
</dbReference>
<name>A0AAV6I1I6_9ERIC</name>
<organism evidence="2 3">
    <name type="scientific">Rhododendron griersonianum</name>
    <dbReference type="NCBI Taxonomy" id="479676"/>
    <lineage>
        <taxon>Eukaryota</taxon>
        <taxon>Viridiplantae</taxon>
        <taxon>Streptophyta</taxon>
        <taxon>Embryophyta</taxon>
        <taxon>Tracheophyta</taxon>
        <taxon>Spermatophyta</taxon>
        <taxon>Magnoliopsida</taxon>
        <taxon>eudicotyledons</taxon>
        <taxon>Gunneridae</taxon>
        <taxon>Pentapetalae</taxon>
        <taxon>asterids</taxon>
        <taxon>Ericales</taxon>
        <taxon>Ericaceae</taxon>
        <taxon>Ericoideae</taxon>
        <taxon>Rhodoreae</taxon>
        <taxon>Rhododendron</taxon>
    </lineage>
</organism>
<sequence length="150" mass="16029">MEEEKELDCVLVPLGAPKALDEDETGFLDKLESAIILVSSQAVVAAQSTTVHKVTETLPVSKVQDNDLVGRKNPPACPLGTSIIKDKPQAKIDVDNLEESLDVSLDAVKSPSVDTGKQLDFVKSPNDDADKPHVVADTGLVSYSDDSEED</sequence>
<comment type="caution">
    <text evidence="2">The sequence shown here is derived from an EMBL/GenBank/DDBJ whole genome shotgun (WGS) entry which is preliminary data.</text>
</comment>
<gene>
    <name evidence="2" type="ORF">RHGRI_034650</name>
</gene>
<evidence type="ECO:0000256" key="1">
    <source>
        <dbReference type="SAM" id="MobiDB-lite"/>
    </source>
</evidence>
<feature type="compositionally biased region" description="Basic and acidic residues" evidence="1">
    <location>
        <begin position="125"/>
        <end position="134"/>
    </location>
</feature>
<proteinExistence type="predicted"/>
<protein>
    <submittedName>
        <fullName evidence="2">Uncharacterized protein</fullName>
    </submittedName>
</protein>
<keyword evidence="3" id="KW-1185">Reference proteome</keyword>
<accession>A0AAV6I1I6</accession>